<gene>
    <name evidence="2" type="ORF">F2Q69_00050216</name>
</gene>
<dbReference type="GO" id="GO:0003700">
    <property type="term" value="F:DNA-binding transcription factor activity"/>
    <property type="evidence" value="ECO:0007669"/>
    <property type="project" value="InterPro"/>
</dbReference>
<dbReference type="Proteomes" id="UP000712600">
    <property type="component" value="Unassembled WGS sequence"/>
</dbReference>
<evidence type="ECO:0000259" key="1">
    <source>
        <dbReference type="Pfam" id="PF22922"/>
    </source>
</evidence>
<dbReference type="PANTHER" id="PTHR32002">
    <property type="entry name" value="PROTEIN NLP8"/>
    <property type="match status" value="1"/>
</dbReference>
<evidence type="ECO:0000313" key="3">
    <source>
        <dbReference type="Proteomes" id="UP000712600"/>
    </source>
</evidence>
<comment type="caution">
    <text evidence="2">The sequence shown here is derived from an EMBL/GenBank/DDBJ whole genome shotgun (WGS) entry which is preliminary data.</text>
</comment>
<feature type="domain" description="NLP1-9 GAF" evidence="1">
    <location>
        <begin position="60"/>
        <end position="164"/>
    </location>
</feature>
<dbReference type="InterPro" id="IPR045012">
    <property type="entry name" value="NLP"/>
</dbReference>
<reference evidence="2" key="1">
    <citation type="submission" date="2019-12" db="EMBL/GenBank/DDBJ databases">
        <title>Genome sequencing and annotation of Brassica cretica.</title>
        <authorList>
            <person name="Studholme D.J."/>
            <person name="Sarris P."/>
        </authorList>
    </citation>
    <scope>NUCLEOTIDE SEQUENCE</scope>
    <source>
        <strain evidence="2">PFS-109/04</strain>
        <tissue evidence="2">Leaf</tissue>
    </source>
</reference>
<dbReference type="InterPro" id="IPR055081">
    <property type="entry name" value="NLP1-9_GAF"/>
</dbReference>
<sequence>MTIQMVKLKPELESFCKALQVLFHLIFFSSFPASPALCLVPLALALAQDCDICRSLAIPVFKQDDACYVGDPTVREFHEACSEHRLLKGQGVVGEAFLTNGACFSSDVSSYKKSENPLSYHAIMFGLHDTVAIGLRCILTGPADFVLEFFLPKNCRDVEEQRMIC</sequence>
<dbReference type="EMBL" id="QGKX02001347">
    <property type="protein sequence ID" value="KAF3522127.1"/>
    <property type="molecule type" value="Genomic_DNA"/>
</dbReference>
<accession>A0A8S9PH16</accession>
<name>A0A8S9PH16_BRACR</name>
<dbReference type="Pfam" id="PF22922">
    <property type="entry name" value="GAF_NLP"/>
    <property type="match status" value="1"/>
</dbReference>
<dbReference type="AlphaFoldDB" id="A0A8S9PH16"/>
<organism evidence="2 3">
    <name type="scientific">Brassica cretica</name>
    <name type="common">Mustard</name>
    <dbReference type="NCBI Taxonomy" id="69181"/>
    <lineage>
        <taxon>Eukaryota</taxon>
        <taxon>Viridiplantae</taxon>
        <taxon>Streptophyta</taxon>
        <taxon>Embryophyta</taxon>
        <taxon>Tracheophyta</taxon>
        <taxon>Spermatophyta</taxon>
        <taxon>Magnoliopsida</taxon>
        <taxon>eudicotyledons</taxon>
        <taxon>Gunneridae</taxon>
        <taxon>Pentapetalae</taxon>
        <taxon>rosids</taxon>
        <taxon>malvids</taxon>
        <taxon>Brassicales</taxon>
        <taxon>Brassicaceae</taxon>
        <taxon>Brassiceae</taxon>
        <taxon>Brassica</taxon>
    </lineage>
</organism>
<proteinExistence type="predicted"/>
<evidence type="ECO:0000313" key="2">
    <source>
        <dbReference type="EMBL" id="KAF3522127.1"/>
    </source>
</evidence>
<protein>
    <recommendedName>
        <fullName evidence="1">NLP1-9 GAF domain-containing protein</fullName>
    </recommendedName>
</protein>
<dbReference type="PANTHER" id="PTHR32002:SF36">
    <property type="entry name" value="PROTEIN NLP5"/>
    <property type="match status" value="1"/>
</dbReference>